<keyword evidence="2" id="KW-1185">Reference proteome</keyword>
<evidence type="ECO:0000313" key="2">
    <source>
        <dbReference type="Proteomes" id="UP000824219"/>
    </source>
</evidence>
<proteinExistence type="predicted"/>
<evidence type="ECO:0000313" key="1">
    <source>
        <dbReference type="EMBL" id="KAG7330297.1"/>
    </source>
</evidence>
<sequence>MIGFSVIDQLFRICGTGPTDRCISHRGSLRFISDPVHSDKRKLTYHYLSIEELWFLSDQQWLKPTEKIFTTALED</sequence>
<name>A0A9D3NXJ0_9TELE</name>
<protein>
    <submittedName>
        <fullName evidence="1">Uncharacterized protein</fullName>
    </submittedName>
</protein>
<dbReference type="Proteomes" id="UP000824219">
    <property type="component" value="Linkage Group LG07"/>
</dbReference>
<dbReference type="EMBL" id="JAHKSW010000007">
    <property type="protein sequence ID" value="KAG7330297.1"/>
    <property type="molecule type" value="Genomic_DNA"/>
</dbReference>
<reference evidence="1 2" key="1">
    <citation type="submission" date="2021-06" db="EMBL/GenBank/DDBJ databases">
        <title>Chromosome-level genome assembly of the red-tail catfish (Hemibagrus wyckioides).</title>
        <authorList>
            <person name="Shao F."/>
        </authorList>
    </citation>
    <scope>NUCLEOTIDE SEQUENCE [LARGE SCALE GENOMIC DNA]</scope>
    <source>
        <strain evidence="1">EC202008001</strain>
        <tissue evidence="1">Blood</tissue>
    </source>
</reference>
<organism evidence="1 2">
    <name type="scientific">Hemibagrus wyckioides</name>
    <dbReference type="NCBI Taxonomy" id="337641"/>
    <lineage>
        <taxon>Eukaryota</taxon>
        <taxon>Metazoa</taxon>
        <taxon>Chordata</taxon>
        <taxon>Craniata</taxon>
        <taxon>Vertebrata</taxon>
        <taxon>Euteleostomi</taxon>
        <taxon>Actinopterygii</taxon>
        <taxon>Neopterygii</taxon>
        <taxon>Teleostei</taxon>
        <taxon>Ostariophysi</taxon>
        <taxon>Siluriformes</taxon>
        <taxon>Bagridae</taxon>
        <taxon>Hemibagrus</taxon>
    </lineage>
</organism>
<dbReference type="AlphaFoldDB" id="A0A9D3NXJ0"/>
<comment type="caution">
    <text evidence="1">The sequence shown here is derived from an EMBL/GenBank/DDBJ whole genome shotgun (WGS) entry which is preliminary data.</text>
</comment>
<accession>A0A9D3NXJ0</accession>
<gene>
    <name evidence="1" type="ORF">KOW79_006519</name>
</gene>